<dbReference type="AlphaFoldDB" id="A0A0F9WK36"/>
<comment type="caution">
    <text evidence="1">The sequence shown here is derived from an EMBL/GenBank/DDBJ whole genome shotgun (WGS) entry which is preliminary data.</text>
</comment>
<protein>
    <submittedName>
        <fullName evidence="1">Uncharacterized protein</fullName>
    </submittedName>
</protein>
<proteinExistence type="predicted"/>
<reference evidence="1" key="1">
    <citation type="journal article" date="2015" name="Nature">
        <title>Complex archaea that bridge the gap between prokaryotes and eukaryotes.</title>
        <authorList>
            <person name="Spang A."/>
            <person name="Saw J.H."/>
            <person name="Jorgensen S.L."/>
            <person name="Zaremba-Niedzwiedzka K."/>
            <person name="Martijn J."/>
            <person name="Lind A.E."/>
            <person name="van Eijk R."/>
            <person name="Schleper C."/>
            <person name="Guy L."/>
            <person name="Ettema T.J."/>
        </authorList>
    </citation>
    <scope>NUCLEOTIDE SEQUENCE</scope>
</reference>
<gene>
    <name evidence="1" type="ORF">LCGC14_0345950</name>
</gene>
<name>A0A0F9WK36_9ZZZZ</name>
<sequence length="63" mass="7447">MLSTNFNIGNRHILLGEYHPSNVGGLGFELMRCYDGKRGGWYGWNFNFRFIVYNFIIRITRNV</sequence>
<evidence type="ECO:0000313" key="1">
    <source>
        <dbReference type="EMBL" id="KKN78823.1"/>
    </source>
</evidence>
<organism evidence="1">
    <name type="scientific">marine sediment metagenome</name>
    <dbReference type="NCBI Taxonomy" id="412755"/>
    <lineage>
        <taxon>unclassified sequences</taxon>
        <taxon>metagenomes</taxon>
        <taxon>ecological metagenomes</taxon>
    </lineage>
</organism>
<dbReference type="EMBL" id="LAZR01000256">
    <property type="protein sequence ID" value="KKN78823.1"/>
    <property type="molecule type" value="Genomic_DNA"/>
</dbReference>
<accession>A0A0F9WK36</accession>